<protein>
    <submittedName>
        <fullName evidence="1">Uncharacterized protein</fullName>
    </submittedName>
</protein>
<sequence>MQKVAGWACYLAHKLHQPARVHGRGCLKVKPLTAQLKCKQWVKGRRRLTWPWLQ</sequence>
<name>A0A9D4H6I6_DREPO</name>
<keyword evidence="2" id="KW-1185">Reference proteome</keyword>
<dbReference type="EMBL" id="JAIWYP010000004">
    <property type="protein sequence ID" value="KAH3830484.1"/>
    <property type="molecule type" value="Genomic_DNA"/>
</dbReference>
<reference evidence="1" key="1">
    <citation type="journal article" date="2019" name="bioRxiv">
        <title>The Genome of the Zebra Mussel, Dreissena polymorpha: A Resource for Invasive Species Research.</title>
        <authorList>
            <person name="McCartney M.A."/>
            <person name="Auch B."/>
            <person name="Kono T."/>
            <person name="Mallez S."/>
            <person name="Zhang Y."/>
            <person name="Obille A."/>
            <person name="Becker A."/>
            <person name="Abrahante J.E."/>
            <person name="Garbe J."/>
            <person name="Badalamenti J.P."/>
            <person name="Herman A."/>
            <person name="Mangelson H."/>
            <person name="Liachko I."/>
            <person name="Sullivan S."/>
            <person name="Sone E.D."/>
            <person name="Koren S."/>
            <person name="Silverstein K.A.T."/>
            <person name="Beckman K.B."/>
            <person name="Gohl D.M."/>
        </authorList>
    </citation>
    <scope>NUCLEOTIDE SEQUENCE</scope>
    <source>
        <strain evidence="1">Duluth1</strain>
        <tissue evidence="1">Whole animal</tissue>
    </source>
</reference>
<gene>
    <name evidence="1" type="ORF">DPMN_103728</name>
</gene>
<evidence type="ECO:0000313" key="2">
    <source>
        <dbReference type="Proteomes" id="UP000828390"/>
    </source>
</evidence>
<comment type="caution">
    <text evidence="1">The sequence shown here is derived from an EMBL/GenBank/DDBJ whole genome shotgun (WGS) entry which is preliminary data.</text>
</comment>
<organism evidence="1 2">
    <name type="scientific">Dreissena polymorpha</name>
    <name type="common">Zebra mussel</name>
    <name type="synonym">Mytilus polymorpha</name>
    <dbReference type="NCBI Taxonomy" id="45954"/>
    <lineage>
        <taxon>Eukaryota</taxon>
        <taxon>Metazoa</taxon>
        <taxon>Spiralia</taxon>
        <taxon>Lophotrochozoa</taxon>
        <taxon>Mollusca</taxon>
        <taxon>Bivalvia</taxon>
        <taxon>Autobranchia</taxon>
        <taxon>Heteroconchia</taxon>
        <taxon>Euheterodonta</taxon>
        <taxon>Imparidentia</taxon>
        <taxon>Neoheterodontei</taxon>
        <taxon>Myida</taxon>
        <taxon>Dreissenoidea</taxon>
        <taxon>Dreissenidae</taxon>
        <taxon>Dreissena</taxon>
    </lineage>
</organism>
<reference evidence="1" key="2">
    <citation type="submission" date="2020-11" db="EMBL/GenBank/DDBJ databases">
        <authorList>
            <person name="McCartney M.A."/>
            <person name="Auch B."/>
            <person name="Kono T."/>
            <person name="Mallez S."/>
            <person name="Becker A."/>
            <person name="Gohl D.M."/>
            <person name="Silverstein K.A.T."/>
            <person name="Koren S."/>
            <person name="Bechman K.B."/>
            <person name="Herman A."/>
            <person name="Abrahante J.E."/>
            <person name="Garbe J."/>
        </authorList>
    </citation>
    <scope>NUCLEOTIDE SEQUENCE</scope>
    <source>
        <strain evidence="1">Duluth1</strain>
        <tissue evidence="1">Whole animal</tissue>
    </source>
</reference>
<evidence type="ECO:0000313" key="1">
    <source>
        <dbReference type="EMBL" id="KAH3830484.1"/>
    </source>
</evidence>
<proteinExistence type="predicted"/>
<dbReference type="AlphaFoldDB" id="A0A9D4H6I6"/>
<dbReference type="Proteomes" id="UP000828390">
    <property type="component" value="Unassembled WGS sequence"/>
</dbReference>
<accession>A0A9D4H6I6</accession>